<dbReference type="SUPFAM" id="SSF142433">
    <property type="entry name" value="CinA-like"/>
    <property type="match status" value="1"/>
</dbReference>
<gene>
    <name evidence="2" type="ORF">BTE48_03400</name>
</gene>
<comment type="caution">
    <text evidence="2">The sequence shown here is derived from an EMBL/GenBank/DDBJ whole genome shotgun (WGS) entry which is preliminary data.</text>
</comment>
<dbReference type="InterPro" id="IPR036653">
    <property type="entry name" value="CinA-like_C"/>
</dbReference>
<reference evidence="2 3" key="1">
    <citation type="submission" date="2017-01" db="EMBL/GenBank/DDBJ databases">
        <title>Genome Sequencing of a Marine Spirillum, Oceanospirillum multiglobuliferum ATCC 33336, from Japan.</title>
        <authorList>
            <person name="Carney J.G."/>
            <person name="Trachtenberg A.M."/>
            <person name="Rheaume B.A."/>
            <person name="Linnane J.D."/>
            <person name="Pitts N.L."/>
            <person name="Mykles D.L."/>
            <person name="Maclea K.S."/>
        </authorList>
    </citation>
    <scope>NUCLEOTIDE SEQUENCE [LARGE SCALE GENOMIC DNA]</scope>
    <source>
        <strain evidence="2 3">ATCC 33336</strain>
    </source>
</reference>
<dbReference type="EMBL" id="MTSM01000003">
    <property type="protein sequence ID" value="OPX56603.1"/>
    <property type="molecule type" value="Genomic_DNA"/>
</dbReference>
<dbReference type="NCBIfam" id="TIGR00199">
    <property type="entry name" value="PncC_domain"/>
    <property type="match status" value="1"/>
</dbReference>
<keyword evidence="3" id="KW-1185">Reference proteome</keyword>
<proteinExistence type="predicted"/>
<dbReference type="Gene3D" id="3.90.950.20">
    <property type="entry name" value="CinA-like"/>
    <property type="match status" value="1"/>
</dbReference>
<evidence type="ECO:0000313" key="2">
    <source>
        <dbReference type="EMBL" id="OPX56603.1"/>
    </source>
</evidence>
<evidence type="ECO:0000259" key="1">
    <source>
        <dbReference type="Pfam" id="PF02464"/>
    </source>
</evidence>
<organism evidence="2 3">
    <name type="scientific">Oceanospirillum multiglobuliferum</name>
    <dbReference type="NCBI Taxonomy" id="64969"/>
    <lineage>
        <taxon>Bacteria</taxon>
        <taxon>Pseudomonadati</taxon>
        <taxon>Pseudomonadota</taxon>
        <taxon>Gammaproteobacteria</taxon>
        <taxon>Oceanospirillales</taxon>
        <taxon>Oceanospirillaceae</taxon>
        <taxon>Oceanospirillum</taxon>
    </lineage>
</organism>
<dbReference type="InterPro" id="IPR008136">
    <property type="entry name" value="CinA_C"/>
</dbReference>
<name>A0A1V4T7P8_9GAMM</name>
<sequence length="170" mass="17943">MGSYRLSTTETIFSTCQRLATLLISRQQMVATAESCTGGGIATALTDLAGSSTWFDAGFVTYSNQAKQRMLAVPESVLIEHGAVSQPVVEAMVRGAIAHSQAQFAVAVSGVAGPSGGSADKPVGTVWIAWGDANTQQSQRFQFSGDRQQVRAQTILAALLALIEFIQFAE</sequence>
<dbReference type="STRING" id="64969.SAMN02745127_01985"/>
<protein>
    <submittedName>
        <fullName evidence="2">Damage-inducible protein CinA</fullName>
    </submittedName>
</protein>
<evidence type="ECO:0000313" key="3">
    <source>
        <dbReference type="Proteomes" id="UP000191418"/>
    </source>
</evidence>
<accession>A0A1V4T7P8</accession>
<feature type="domain" description="CinA C-terminal" evidence="1">
    <location>
        <begin position="17"/>
        <end position="165"/>
    </location>
</feature>
<dbReference type="Proteomes" id="UP000191418">
    <property type="component" value="Unassembled WGS sequence"/>
</dbReference>
<dbReference type="AlphaFoldDB" id="A0A1V4T7P8"/>
<dbReference type="Pfam" id="PF02464">
    <property type="entry name" value="CinA"/>
    <property type="match status" value="1"/>
</dbReference>